<protein>
    <submittedName>
        <fullName evidence="3">Glycosyl transferase</fullName>
    </submittedName>
    <submittedName>
        <fullName evidence="4">WecB/TagA/CpsF family glycosyltransferase</fullName>
    </submittedName>
</protein>
<evidence type="ECO:0000256" key="2">
    <source>
        <dbReference type="ARBA" id="ARBA00022679"/>
    </source>
</evidence>
<dbReference type="NCBIfam" id="TIGR00696">
    <property type="entry name" value="wecG_tagA_cpsF"/>
    <property type="match status" value="1"/>
</dbReference>
<dbReference type="AlphaFoldDB" id="A0A1B0ZX54"/>
<dbReference type="GO" id="GO:0016758">
    <property type="term" value="F:hexosyltransferase activity"/>
    <property type="evidence" value="ECO:0007669"/>
    <property type="project" value="TreeGrafter"/>
</dbReference>
<organism evidence="3 5">
    <name type="scientific">Phaeobacter gallaeciensis</name>
    <dbReference type="NCBI Taxonomy" id="60890"/>
    <lineage>
        <taxon>Bacteria</taxon>
        <taxon>Pseudomonadati</taxon>
        <taxon>Pseudomonadota</taxon>
        <taxon>Alphaproteobacteria</taxon>
        <taxon>Rhodobacterales</taxon>
        <taxon>Roseobacteraceae</taxon>
        <taxon>Phaeobacter</taxon>
    </lineage>
</organism>
<evidence type="ECO:0000313" key="5">
    <source>
        <dbReference type="Proteomes" id="UP000092565"/>
    </source>
</evidence>
<proteinExistence type="predicted"/>
<reference evidence="4 6" key="2">
    <citation type="submission" date="2023-02" db="EMBL/GenBank/DDBJ databases">
        <title>Population genomics of bacteria associated with diatom.</title>
        <authorList>
            <person name="Xie J."/>
            <person name="Wang H."/>
        </authorList>
    </citation>
    <scope>NUCLEOTIDE SEQUENCE [LARGE SCALE GENOMIC DNA]</scope>
    <source>
        <strain evidence="4 6">PT47_8</strain>
    </source>
</reference>
<dbReference type="InterPro" id="IPR004629">
    <property type="entry name" value="WecG_TagA_CpsF"/>
</dbReference>
<dbReference type="Proteomes" id="UP000092565">
    <property type="component" value="Chromosome"/>
</dbReference>
<accession>A0A1B0ZX54</accession>
<evidence type="ECO:0000313" key="6">
    <source>
        <dbReference type="Proteomes" id="UP001218364"/>
    </source>
</evidence>
<dbReference type="Proteomes" id="UP001218364">
    <property type="component" value="Unassembled WGS sequence"/>
</dbReference>
<dbReference type="OrthoDB" id="9771846at2"/>
<dbReference type="PANTHER" id="PTHR34136:SF1">
    <property type="entry name" value="UDP-N-ACETYL-D-MANNOSAMINURONIC ACID TRANSFERASE"/>
    <property type="match status" value="1"/>
</dbReference>
<keyword evidence="1" id="KW-0328">Glycosyltransferase</keyword>
<dbReference type="CDD" id="cd06533">
    <property type="entry name" value="Glyco_transf_WecG_TagA"/>
    <property type="match status" value="1"/>
</dbReference>
<dbReference type="RefSeq" id="WP_065273317.1">
    <property type="nucleotide sequence ID" value="NZ_CP015124.1"/>
</dbReference>
<dbReference type="PANTHER" id="PTHR34136">
    <property type="match status" value="1"/>
</dbReference>
<reference evidence="3 5" key="1">
    <citation type="submission" date="2016-04" db="EMBL/GenBank/DDBJ databases">
        <authorList>
            <person name="Evans L.H."/>
            <person name="Alamgir A."/>
            <person name="Owens N."/>
            <person name="Weber N.D."/>
            <person name="Virtaneva K."/>
            <person name="Barbian K."/>
            <person name="Babar A."/>
            <person name="Rosenke K."/>
        </authorList>
    </citation>
    <scope>NUCLEOTIDE SEQUENCE [LARGE SCALE GENOMIC DNA]</scope>
    <source>
        <strain evidence="3 5">JL2886</strain>
    </source>
</reference>
<dbReference type="EMBL" id="JARCJK010000001">
    <property type="protein sequence ID" value="MDE4164394.1"/>
    <property type="molecule type" value="Genomic_DNA"/>
</dbReference>
<dbReference type="PATRIC" id="fig|60890.4.peg.3733"/>
<evidence type="ECO:0000313" key="4">
    <source>
        <dbReference type="EMBL" id="MDE4164394.1"/>
    </source>
</evidence>
<dbReference type="Pfam" id="PF03808">
    <property type="entry name" value="Glyco_tran_WecG"/>
    <property type="match status" value="1"/>
</dbReference>
<keyword evidence="5" id="KW-1185">Reference proteome</keyword>
<evidence type="ECO:0000313" key="3">
    <source>
        <dbReference type="EMBL" id="ANP38698.1"/>
    </source>
</evidence>
<gene>
    <name evidence="3" type="ORF">JL2886_03829</name>
    <name evidence="4" type="ORF">PXK24_01725</name>
</gene>
<dbReference type="EMBL" id="CP015124">
    <property type="protein sequence ID" value="ANP38698.1"/>
    <property type="molecule type" value="Genomic_DNA"/>
</dbReference>
<name>A0A1B0ZX54_9RHOB</name>
<evidence type="ECO:0000256" key="1">
    <source>
        <dbReference type="ARBA" id="ARBA00022676"/>
    </source>
</evidence>
<sequence length="250" mass="27004">MYFEFQGTRIEVNIADRPRLEDEVLSRFASGEGFALATVNLDHLVKLETSADFLAAYAAQDLVVADGRPVVWLSQLAGRPVELMPGSDMVLPLCRLAAKAGVPVALVGSTAEALSDASAALTAKVPGLDLAWCHAPSGVFDPAGPEAAEILRNLDQKGIRLCFLALGAPKQELLAARGRELAPGVGFASVGAGLDFLGGHQQRAPLWMRKLALEWLWRALSSPGRMVPRYLKCFAILPRQIRRALRIRRS</sequence>
<keyword evidence="2 3" id="KW-0808">Transferase</keyword>